<dbReference type="EMBL" id="JANIIK010000046">
    <property type="protein sequence ID" value="KAJ3602084.1"/>
    <property type="molecule type" value="Genomic_DNA"/>
</dbReference>
<dbReference type="AlphaFoldDB" id="A0A9Q0E8Q1"/>
<proteinExistence type="predicted"/>
<evidence type="ECO:0000313" key="2">
    <source>
        <dbReference type="EMBL" id="KAJ3602084.1"/>
    </source>
</evidence>
<reference evidence="2" key="1">
    <citation type="submission" date="2022-07" db="EMBL/GenBank/DDBJ databases">
        <title>Chromosome-level genome of Muraenolepis orangiensis.</title>
        <authorList>
            <person name="Kim J."/>
        </authorList>
    </citation>
    <scope>NUCLEOTIDE SEQUENCE</scope>
    <source>
        <strain evidence="2">KU_S4_2022</strain>
        <tissue evidence="2">Muscle</tissue>
    </source>
</reference>
<feature type="region of interest" description="Disordered" evidence="1">
    <location>
        <begin position="1"/>
        <end position="76"/>
    </location>
</feature>
<name>A0A9Q0E8Q1_9TELE</name>
<protein>
    <submittedName>
        <fullName evidence="2">Uncharacterized protein</fullName>
    </submittedName>
</protein>
<feature type="compositionally biased region" description="Basic and acidic residues" evidence="1">
    <location>
        <begin position="9"/>
        <end position="48"/>
    </location>
</feature>
<evidence type="ECO:0000313" key="3">
    <source>
        <dbReference type="Proteomes" id="UP001148018"/>
    </source>
</evidence>
<gene>
    <name evidence="2" type="ORF">NHX12_029844</name>
</gene>
<evidence type="ECO:0000256" key="1">
    <source>
        <dbReference type="SAM" id="MobiDB-lite"/>
    </source>
</evidence>
<dbReference type="Proteomes" id="UP001148018">
    <property type="component" value="Unassembled WGS sequence"/>
</dbReference>
<accession>A0A9Q0E8Q1</accession>
<feature type="non-terminal residue" evidence="2">
    <location>
        <position position="1"/>
    </location>
</feature>
<organism evidence="2 3">
    <name type="scientific">Muraenolepis orangiensis</name>
    <name type="common">Patagonian moray cod</name>
    <dbReference type="NCBI Taxonomy" id="630683"/>
    <lineage>
        <taxon>Eukaryota</taxon>
        <taxon>Metazoa</taxon>
        <taxon>Chordata</taxon>
        <taxon>Craniata</taxon>
        <taxon>Vertebrata</taxon>
        <taxon>Euteleostomi</taxon>
        <taxon>Actinopterygii</taxon>
        <taxon>Neopterygii</taxon>
        <taxon>Teleostei</taxon>
        <taxon>Neoteleostei</taxon>
        <taxon>Acanthomorphata</taxon>
        <taxon>Zeiogadaria</taxon>
        <taxon>Gadariae</taxon>
        <taxon>Gadiformes</taxon>
        <taxon>Muraenolepidoidei</taxon>
        <taxon>Muraenolepididae</taxon>
        <taxon>Muraenolepis</taxon>
    </lineage>
</organism>
<comment type="caution">
    <text evidence="2">The sequence shown here is derived from an EMBL/GenBank/DDBJ whole genome shotgun (WGS) entry which is preliminary data.</text>
</comment>
<sequence length="76" mass="8675">LFDKMAQFDAKKFADMQPKKETSQTKKEKPVKEPAKPQEQKEKKKAVPAEEEMDECEAALASEPRSKDPFAHQPKS</sequence>
<keyword evidence="3" id="KW-1185">Reference proteome</keyword>